<reference evidence="9" key="4">
    <citation type="submission" date="2025-09" db="UniProtKB">
        <authorList>
            <consortium name="Ensembl"/>
        </authorList>
    </citation>
    <scope>IDENTIFICATION</scope>
    <source>
        <strain evidence="9">JP 163 A</strain>
    </source>
</reference>
<dbReference type="GO" id="GO:0046592">
    <property type="term" value="F:polyamine oxidase activity"/>
    <property type="evidence" value="ECO:0007669"/>
    <property type="project" value="TreeGrafter"/>
</dbReference>
<comment type="similarity">
    <text evidence="3">Belongs to the flavin monoamine oxidase family.</text>
</comment>
<name>A0A3B5QL06_XIPMA</name>
<dbReference type="GeneTree" id="ENSGT00940000158274"/>
<reference evidence="10" key="2">
    <citation type="journal article" date="2013" name="Nat. Genet.">
        <title>The genome of the platyfish, Xiphophorus maculatus, provides insights into evolutionary adaptation and several complex traits.</title>
        <authorList>
            <person name="Schartl M."/>
            <person name="Walter R.B."/>
            <person name="Shen Y."/>
            <person name="Garcia T."/>
            <person name="Catchen J."/>
            <person name="Amores A."/>
            <person name="Braasch I."/>
            <person name="Chalopin D."/>
            <person name="Volff J.N."/>
            <person name="Lesch K.P."/>
            <person name="Bisazza A."/>
            <person name="Minx P."/>
            <person name="Hillier L."/>
            <person name="Wilson R.K."/>
            <person name="Fuerstenberg S."/>
            <person name="Boore J."/>
            <person name="Searle S."/>
            <person name="Postlethwait J.H."/>
            <person name="Warren W.C."/>
        </authorList>
    </citation>
    <scope>NUCLEOTIDE SEQUENCE [LARGE SCALE GENOMIC DNA]</scope>
    <source>
        <strain evidence="10">JP 163 A</strain>
    </source>
</reference>
<reference evidence="10" key="1">
    <citation type="submission" date="2012-01" db="EMBL/GenBank/DDBJ databases">
        <authorList>
            <person name="Walter R."/>
            <person name="Schartl M."/>
            <person name="Warren W."/>
        </authorList>
    </citation>
    <scope>NUCLEOTIDE SEQUENCE [LARGE SCALE GENOMIC DNA]</scope>
    <source>
        <strain evidence="10">JP 163 A</strain>
    </source>
</reference>
<dbReference type="Ensembl" id="ENSXMAT00000023406.1">
    <property type="protein sequence ID" value="ENSXMAP00000031643.1"/>
    <property type="gene ID" value="ENSXMAG00000026808.1"/>
</dbReference>
<keyword evidence="4" id="KW-0963">Cytoplasm</keyword>
<protein>
    <recommendedName>
        <fullName evidence="8">Amine oxidase domain-containing protein</fullName>
    </recommendedName>
</protein>
<keyword evidence="7" id="KW-0560">Oxidoreductase</keyword>
<evidence type="ECO:0000256" key="2">
    <source>
        <dbReference type="ARBA" id="ARBA00004496"/>
    </source>
</evidence>
<dbReference type="AlphaFoldDB" id="A0A3B5QL06"/>
<keyword evidence="10" id="KW-1185">Reference proteome</keyword>
<comment type="subcellular location">
    <subcellularLocation>
        <location evidence="2">Cytoplasm</location>
    </subcellularLocation>
</comment>
<evidence type="ECO:0000256" key="7">
    <source>
        <dbReference type="ARBA" id="ARBA00023002"/>
    </source>
</evidence>
<feature type="domain" description="Amine oxidase" evidence="8">
    <location>
        <begin position="16"/>
        <end position="255"/>
    </location>
</feature>
<evidence type="ECO:0000256" key="3">
    <source>
        <dbReference type="ARBA" id="ARBA00005995"/>
    </source>
</evidence>
<dbReference type="STRING" id="8083.ENSXMAP00000031643"/>
<dbReference type="Gene3D" id="3.50.50.60">
    <property type="entry name" value="FAD/NAD(P)-binding domain"/>
    <property type="match status" value="2"/>
</dbReference>
<dbReference type="InterPro" id="IPR002937">
    <property type="entry name" value="Amino_oxidase"/>
</dbReference>
<dbReference type="GO" id="GO:0046203">
    <property type="term" value="P:spermidine catabolic process"/>
    <property type="evidence" value="ECO:0007669"/>
    <property type="project" value="TreeGrafter"/>
</dbReference>
<dbReference type="InterPro" id="IPR050281">
    <property type="entry name" value="Flavin_monoamine_oxidase"/>
</dbReference>
<dbReference type="PANTHER" id="PTHR10742:SF405">
    <property type="entry name" value="PEROXISOMAL N(1)-ACETYL-SPERMINE_SPERMIDINE OXIDASE"/>
    <property type="match status" value="1"/>
</dbReference>
<evidence type="ECO:0000313" key="9">
    <source>
        <dbReference type="Ensembl" id="ENSXMAP00000031643.1"/>
    </source>
</evidence>
<dbReference type="Pfam" id="PF01593">
    <property type="entry name" value="Amino_oxidase"/>
    <property type="match status" value="1"/>
</dbReference>
<accession>A0A3B5QL06</accession>
<dbReference type="InterPro" id="IPR036188">
    <property type="entry name" value="FAD/NAD-bd_sf"/>
</dbReference>
<evidence type="ECO:0000313" key="10">
    <source>
        <dbReference type="Proteomes" id="UP000002852"/>
    </source>
</evidence>
<comment type="cofactor">
    <cofactor evidence="1">
        <name>FAD</name>
        <dbReference type="ChEBI" id="CHEBI:57692"/>
    </cofactor>
</comment>
<sequence>MEPNVDAKIVIIGCGIAGIAAAHRLVKSGFTNVRILEATGRSGGRIKTGRLEIGAAFIHGPSAKNPVFCLARDYNLLDPKSLTPENQAVDVGEDPPLVPNWFTSSGERISKHVAFSIKIKINVVVFSDKQSWSSVGDFVKSEVHFYSGRKIKTYLLIFTKEECCASATHSLDDLDLIGFSMYLSIKGVDCTFPRFAHINLMSELPANLVSYSRPVRCIHWSYSESEENAVMVECEDGEKINADHVIVTVPLGGLSGYFDLCSLKALSARTF</sequence>
<dbReference type="GO" id="GO:0005737">
    <property type="term" value="C:cytoplasm"/>
    <property type="evidence" value="ECO:0007669"/>
    <property type="project" value="UniProtKB-SubCell"/>
</dbReference>
<evidence type="ECO:0000256" key="1">
    <source>
        <dbReference type="ARBA" id="ARBA00001974"/>
    </source>
</evidence>
<dbReference type="SUPFAM" id="SSF51905">
    <property type="entry name" value="FAD/NAD(P)-binding domain"/>
    <property type="match status" value="1"/>
</dbReference>
<proteinExistence type="inferred from homology"/>
<evidence type="ECO:0000256" key="5">
    <source>
        <dbReference type="ARBA" id="ARBA00022630"/>
    </source>
</evidence>
<dbReference type="PANTHER" id="PTHR10742">
    <property type="entry name" value="FLAVIN MONOAMINE OXIDASE"/>
    <property type="match status" value="1"/>
</dbReference>
<keyword evidence="6" id="KW-0274">FAD</keyword>
<evidence type="ECO:0000256" key="4">
    <source>
        <dbReference type="ARBA" id="ARBA00022490"/>
    </source>
</evidence>
<dbReference type="OMA" id="AHINLMS"/>
<reference evidence="9" key="3">
    <citation type="submission" date="2025-08" db="UniProtKB">
        <authorList>
            <consortium name="Ensembl"/>
        </authorList>
    </citation>
    <scope>IDENTIFICATION</scope>
    <source>
        <strain evidence="9">JP 163 A</strain>
    </source>
</reference>
<evidence type="ECO:0000256" key="6">
    <source>
        <dbReference type="ARBA" id="ARBA00022827"/>
    </source>
</evidence>
<dbReference type="Proteomes" id="UP000002852">
    <property type="component" value="Unassembled WGS sequence"/>
</dbReference>
<keyword evidence="5" id="KW-0285">Flavoprotein</keyword>
<organism evidence="9 10">
    <name type="scientific">Xiphophorus maculatus</name>
    <name type="common">Southern platyfish</name>
    <name type="synonym">Platypoecilus maculatus</name>
    <dbReference type="NCBI Taxonomy" id="8083"/>
    <lineage>
        <taxon>Eukaryota</taxon>
        <taxon>Metazoa</taxon>
        <taxon>Chordata</taxon>
        <taxon>Craniata</taxon>
        <taxon>Vertebrata</taxon>
        <taxon>Euteleostomi</taxon>
        <taxon>Actinopterygii</taxon>
        <taxon>Neopterygii</taxon>
        <taxon>Teleostei</taxon>
        <taxon>Neoteleostei</taxon>
        <taxon>Acanthomorphata</taxon>
        <taxon>Ovalentaria</taxon>
        <taxon>Atherinomorphae</taxon>
        <taxon>Cyprinodontiformes</taxon>
        <taxon>Poeciliidae</taxon>
        <taxon>Poeciliinae</taxon>
        <taxon>Xiphophorus</taxon>
    </lineage>
</organism>
<evidence type="ECO:0000259" key="8">
    <source>
        <dbReference type="Pfam" id="PF01593"/>
    </source>
</evidence>
<dbReference type="InParanoid" id="A0A3B5QL06"/>